<organism evidence="1 2">
    <name type="scientific">Barrientosiimonas humi</name>
    <dbReference type="NCBI Taxonomy" id="999931"/>
    <lineage>
        <taxon>Bacteria</taxon>
        <taxon>Bacillati</taxon>
        <taxon>Actinomycetota</taxon>
        <taxon>Actinomycetes</taxon>
        <taxon>Micrococcales</taxon>
        <taxon>Dermacoccaceae</taxon>
        <taxon>Barrientosiimonas</taxon>
    </lineage>
</organism>
<evidence type="ECO:0000313" key="2">
    <source>
        <dbReference type="Proteomes" id="UP000318336"/>
    </source>
</evidence>
<dbReference type="RefSeq" id="WP_142007816.1">
    <property type="nucleotide sequence ID" value="NZ_CAJTBP010000001.1"/>
</dbReference>
<dbReference type="InterPro" id="IPR023168">
    <property type="entry name" value="GatB_Yqey_C_2"/>
</dbReference>
<dbReference type="InterPro" id="IPR042184">
    <property type="entry name" value="YqeY/Aim41_N"/>
</dbReference>
<dbReference type="AlphaFoldDB" id="A0A542WZS1"/>
<dbReference type="InterPro" id="IPR003789">
    <property type="entry name" value="Asn/Gln_tRNA_amidoTrase-B-like"/>
</dbReference>
<gene>
    <name evidence="1" type="ORF">FB554_3386</name>
</gene>
<dbReference type="Proteomes" id="UP000318336">
    <property type="component" value="Unassembled WGS sequence"/>
</dbReference>
<proteinExistence type="predicted"/>
<protein>
    <recommendedName>
        <fullName evidence="3">Glutamyl-tRNA amidotransferase</fullName>
    </recommendedName>
</protein>
<dbReference type="Gene3D" id="1.10.1510.10">
    <property type="entry name" value="Uncharacterised protein YqeY/AIM41 PF09424, N-terminal domain"/>
    <property type="match status" value="1"/>
</dbReference>
<accession>A0A542WZS1</accession>
<dbReference type="SUPFAM" id="SSF89095">
    <property type="entry name" value="GatB/YqeY motif"/>
    <property type="match status" value="1"/>
</dbReference>
<dbReference type="PANTHER" id="PTHR28055">
    <property type="entry name" value="ALTERED INHERITANCE OF MITOCHONDRIA PROTEIN 41, MITOCHONDRIAL"/>
    <property type="match status" value="1"/>
</dbReference>
<sequence>MSDLKARLRSDLTDAIRARDTLRTNTLRMTLSAIGNAEVAGSEARELSDDDVLKVIGKEAKKRREAAEAYDGAGRDELAATERSELAVLEDYLPKQLDDAQIDAIVAEAVRETGATGMAQMGQVMKVVQPKVAGQAEGGRVAAAVKRALAG</sequence>
<evidence type="ECO:0000313" key="1">
    <source>
        <dbReference type="EMBL" id="TQL29068.1"/>
    </source>
</evidence>
<dbReference type="Gene3D" id="1.10.10.410">
    <property type="match status" value="1"/>
</dbReference>
<name>A0A542WZS1_9MICO</name>
<evidence type="ECO:0008006" key="3">
    <source>
        <dbReference type="Google" id="ProtNLM"/>
    </source>
</evidence>
<dbReference type="GO" id="GO:0016884">
    <property type="term" value="F:carbon-nitrogen ligase activity, with glutamine as amido-N-donor"/>
    <property type="evidence" value="ECO:0007669"/>
    <property type="project" value="InterPro"/>
</dbReference>
<reference evidence="1 2" key="1">
    <citation type="submission" date="2019-06" db="EMBL/GenBank/DDBJ databases">
        <title>Sequencing the genomes of 1000 actinobacteria strains.</title>
        <authorList>
            <person name="Klenk H.-P."/>
        </authorList>
    </citation>
    <scope>NUCLEOTIDE SEQUENCE [LARGE SCALE GENOMIC DNA]</scope>
    <source>
        <strain evidence="1 2">DSM 24617</strain>
    </source>
</reference>
<dbReference type="EMBL" id="VFOK01000002">
    <property type="protein sequence ID" value="TQL29068.1"/>
    <property type="molecule type" value="Genomic_DNA"/>
</dbReference>
<dbReference type="OrthoDB" id="5244551at2"/>
<comment type="caution">
    <text evidence="1">The sequence shown here is derived from an EMBL/GenBank/DDBJ whole genome shotgun (WGS) entry which is preliminary data.</text>
</comment>
<dbReference type="PANTHER" id="PTHR28055:SF1">
    <property type="entry name" value="ALTERED INHERITANCE OF MITOCHONDRIA PROTEIN 41, MITOCHONDRIAL"/>
    <property type="match status" value="1"/>
</dbReference>
<keyword evidence="2" id="KW-1185">Reference proteome</keyword>
<dbReference type="Pfam" id="PF09424">
    <property type="entry name" value="YqeY"/>
    <property type="match status" value="1"/>
</dbReference>
<dbReference type="InterPro" id="IPR019004">
    <property type="entry name" value="YqeY/Aim41"/>
</dbReference>